<protein>
    <recommendedName>
        <fullName evidence="3">Cytosolic protein</fullName>
    </recommendedName>
</protein>
<keyword evidence="2" id="KW-1185">Reference proteome</keyword>
<dbReference type="RefSeq" id="WP_078716770.1">
    <property type="nucleotide sequence ID" value="NZ_FUYC01000003.1"/>
</dbReference>
<evidence type="ECO:0000313" key="1">
    <source>
        <dbReference type="EMBL" id="SKA78884.1"/>
    </source>
</evidence>
<evidence type="ECO:0008006" key="3">
    <source>
        <dbReference type="Google" id="ProtNLM"/>
    </source>
</evidence>
<dbReference type="EMBL" id="FUYC01000003">
    <property type="protein sequence ID" value="SKA78884.1"/>
    <property type="molecule type" value="Genomic_DNA"/>
</dbReference>
<dbReference type="Proteomes" id="UP000190027">
    <property type="component" value="Unassembled WGS sequence"/>
</dbReference>
<dbReference type="AlphaFoldDB" id="A0A1T4WNI3"/>
<dbReference type="Pfam" id="PF20095">
    <property type="entry name" value="DUF6485"/>
    <property type="match status" value="1"/>
</dbReference>
<gene>
    <name evidence="1" type="ORF">SAMN02745704_01215</name>
</gene>
<dbReference type="STRING" id="1121449.SAMN02745704_01215"/>
<sequence>MRKQDQCPRAQINRKYCNCTYDCEKHGLCCECLHYHRQRNELPACYFTPEEEKTYNRSIDFFLQRRAKTSSSK</sequence>
<evidence type="ECO:0000313" key="2">
    <source>
        <dbReference type="Proteomes" id="UP000190027"/>
    </source>
</evidence>
<name>A0A1T4WNI3_9BACT</name>
<proteinExistence type="predicted"/>
<reference evidence="1 2" key="1">
    <citation type="submission" date="2017-02" db="EMBL/GenBank/DDBJ databases">
        <authorList>
            <person name="Peterson S.W."/>
        </authorList>
    </citation>
    <scope>NUCLEOTIDE SEQUENCE [LARGE SCALE GENOMIC DNA]</scope>
    <source>
        <strain evidence="1 2">DSM 16080</strain>
    </source>
</reference>
<accession>A0A1T4WNI3</accession>
<organism evidence="1 2">
    <name type="scientific">Paucidesulfovibrio gracilis DSM 16080</name>
    <dbReference type="NCBI Taxonomy" id="1121449"/>
    <lineage>
        <taxon>Bacteria</taxon>
        <taxon>Pseudomonadati</taxon>
        <taxon>Thermodesulfobacteriota</taxon>
        <taxon>Desulfovibrionia</taxon>
        <taxon>Desulfovibrionales</taxon>
        <taxon>Desulfovibrionaceae</taxon>
        <taxon>Paucidesulfovibrio</taxon>
    </lineage>
</organism>